<keyword evidence="1" id="KW-1133">Transmembrane helix</keyword>
<dbReference type="eggNOG" id="ENOG50338G6">
    <property type="taxonomic scope" value="Bacteria"/>
</dbReference>
<dbReference type="GeneID" id="3722143"/>
<keyword evidence="1" id="KW-0812">Transmembrane</keyword>
<sequence length="121" mass="13232">MPKEGLIDTIAALRGGSIATLIAAAMGRLLYHTNEVRARRRAFFGREFLWEIPALVLMTFVGEALSSSLNLDRRAAMGLVAMLAYLGPRGTKAMAERLWRGLCCTSRLMIGTPLSPDIPIL</sequence>
<dbReference type="Pfam" id="PF16083">
    <property type="entry name" value="Phage_holin_3_3"/>
    <property type="match status" value="1"/>
</dbReference>
<organism evidence="2 3">
    <name type="scientific">Cereibacter sphaeroides (strain ATCC 17023 / DSM 158 / JCM 6121 / CCUG 31486 / LMG 2827 / NBRC 12203 / NCIMB 8253 / ATH 2.4.1.)</name>
    <name type="common">Rhodobacter sphaeroides</name>
    <dbReference type="NCBI Taxonomy" id="272943"/>
    <lineage>
        <taxon>Bacteria</taxon>
        <taxon>Pseudomonadati</taxon>
        <taxon>Pseudomonadota</taxon>
        <taxon>Alphaproteobacteria</taxon>
        <taxon>Rhodobacterales</taxon>
        <taxon>Paracoccaceae</taxon>
        <taxon>Cereibacter</taxon>
    </lineage>
</organism>
<dbReference type="EMBL" id="CP000144">
    <property type="protein sequence ID" value="ABA81264.1"/>
    <property type="molecule type" value="Genomic_DNA"/>
</dbReference>
<dbReference type="PATRIC" id="fig|272943.9.peg.4093"/>
<dbReference type="OrthoDB" id="7352935at2"/>
<keyword evidence="1" id="KW-0472">Membrane</keyword>
<accession>Q3IW20</accession>
<dbReference type="AlphaFoldDB" id="Q3IW20"/>
<gene>
    <name evidence="2" type="ORF">RSP_3653</name>
</gene>
<dbReference type="Proteomes" id="UP000002703">
    <property type="component" value="Chromosome 2"/>
</dbReference>
<evidence type="ECO:0000313" key="2">
    <source>
        <dbReference type="EMBL" id="ABA81264.1"/>
    </source>
</evidence>
<dbReference type="PhylomeDB" id="Q3IW20"/>
<dbReference type="KEGG" id="rsp:RSP_3653"/>
<feature type="transmembrane region" description="Helical" evidence="1">
    <location>
        <begin position="12"/>
        <end position="31"/>
    </location>
</feature>
<proteinExistence type="predicted"/>
<dbReference type="EnsemblBacteria" id="ABA81264">
    <property type="protein sequence ID" value="ABA81264"/>
    <property type="gene ID" value="RSP_3653"/>
</dbReference>
<evidence type="ECO:0000313" key="3">
    <source>
        <dbReference type="Proteomes" id="UP000002703"/>
    </source>
</evidence>
<dbReference type="STRING" id="272943.RSP_3653"/>
<protein>
    <submittedName>
        <fullName evidence="2">Uncharacterized protein</fullName>
    </submittedName>
</protein>
<dbReference type="InterPro" id="IPR032126">
    <property type="entry name" value="LydA_holin"/>
</dbReference>
<reference evidence="3" key="1">
    <citation type="submission" date="2005-09" db="EMBL/GenBank/DDBJ databases">
        <title>Complete sequence of chromosome 2 of Rhodobacter sphaeroides 2.4.1.</title>
        <authorList>
            <person name="Copeland A."/>
            <person name="Lucas S."/>
            <person name="Lapidus A."/>
            <person name="Barry K."/>
            <person name="Detter J.C."/>
            <person name="Glavina T."/>
            <person name="Hammon N."/>
            <person name="Israni S."/>
            <person name="Pitluck S."/>
            <person name="Richardson P."/>
            <person name="Mackenzie C."/>
            <person name="Choudhary M."/>
            <person name="Larimer F."/>
            <person name="Hauser L.J."/>
            <person name="Land M."/>
            <person name="Donohue T.J."/>
            <person name="Kaplan S."/>
        </authorList>
    </citation>
    <scope>NUCLEOTIDE SEQUENCE [LARGE SCALE GENOMIC DNA]</scope>
    <source>
        <strain evidence="3">ATCC 17023 / DSM 158 / JCM 6121 / CCUG 31486 / LMG 2827 / NBRC 12203 / NCIMB 8253 / ATH 2.4.1.</strain>
    </source>
</reference>
<name>Q3IW20_CERS4</name>
<dbReference type="RefSeq" id="WP_011339505.1">
    <property type="nucleotide sequence ID" value="NC_007494.2"/>
</dbReference>
<evidence type="ECO:0000256" key="1">
    <source>
        <dbReference type="SAM" id="Phobius"/>
    </source>
</evidence>
<keyword evidence="3" id="KW-1185">Reference proteome</keyword>